<keyword evidence="2" id="KW-1185">Reference proteome</keyword>
<organism evidence="1 2">
    <name type="scientific">Chloebia gouldiae</name>
    <name type="common">Gouldian finch</name>
    <name type="synonym">Erythrura gouldiae</name>
    <dbReference type="NCBI Taxonomy" id="44316"/>
    <lineage>
        <taxon>Eukaryota</taxon>
        <taxon>Metazoa</taxon>
        <taxon>Chordata</taxon>
        <taxon>Craniata</taxon>
        <taxon>Vertebrata</taxon>
        <taxon>Euteleostomi</taxon>
        <taxon>Archelosauria</taxon>
        <taxon>Archosauria</taxon>
        <taxon>Dinosauria</taxon>
        <taxon>Saurischia</taxon>
        <taxon>Theropoda</taxon>
        <taxon>Coelurosauria</taxon>
        <taxon>Aves</taxon>
        <taxon>Neognathae</taxon>
        <taxon>Neoaves</taxon>
        <taxon>Telluraves</taxon>
        <taxon>Australaves</taxon>
        <taxon>Passeriformes</taxon>
        <taxon>Passeroidea</taxon>
        <taxon>Passeridae</taxon>
        <taxon>Chloebia</taxon>
    </lineage>
</organism>
<evidence type="ECO:0000313" key="1">
    <source>
        <dbReference type="EMBL" id="RLW00643.1"/>
    </source>
</evidence>
<protein>
    <submittedName>
        <fullName evidence="1">Uncharacterized protein</fullName>
    </submittedName>
</protein>
<evidence type="ECO:0000313" key="2">
    <source>
        <dbReference type="Proteomes" id="UP000276834"/>
    </source>
</evidence>
<dbReference type="Proteomes" id="UP000276834">
    <property type="component" value="Unassembled WGS sequence"/>
</dbReference>
<accession>A0A3L8SE26</accession>
<name>A0A3L8SE26_CHLGU</name>
<gene>
    <name evidence="1" type="ORF">DV515_00008631</name>
</gene>
<dbReference type="AlphaFoldDB" id="A0A3L8SE26"/>
<feature type="non-terminal residue" evidence="1">
    <location>
        <position position="108"/>
    </location>
</feature>
<proteinExistence type="predicted"/>
<comment type="caution">
    <text evidence="1">The sequence shown here is derived from an EMBL/GenBank/DDBJ whole genome shotgun (WGS) entry which is preliminary data.</text>
</comment>
<sequence length="108" mass="11813">MGQGRGWGCALCHSRVAELCWSASGVTMMLGSSRQWFHEDVLSEVPPQVTSSAVTSCCQAYELHISKLSHVLSPGCSCLFQPGNPGCRVFALLPQHCAVWWIWGASFR</sequence>
<dbReference type="EMBL" id="QUSF01000026">
    <property type="protein sequence ID" value="RLW00643.1"/>
    <property type="molecule type" value="Genomic_DNA"/>
</dbReference>
<reference evidence="1 2" key="1">
    <citation type="journal article" date="2018" name="Proc. R. Soc. B">
        <title>A non-coding region near Follistatin controls head colour polymorphism in the Gouldian finch.</title>
        <authorList>
            <person name="Toomey M.B."/>
            <person name="Marques C.I."/>
            <person name="Andrade P."/>
            <person name="Araujo P.M."/>
            <person name="Sabatino S."/>
            <person name="Gazda M.A."/>
            <person name="Afonso S."/>
            <person name="Lopes R.J."/>
            <person name="Corbo J.C."/>
            <person name="Carneiro M."/>
        </authorList>
    </citation>
    <scope>NUCLEOTIDE SEQUENCE [LARGE SCALE GENOMIC DNA]</scope>
    <source>
        <strain evidence="1">Red01</strain>
        <tissue evidence="1">Muscle</tissue>
    </source>
</reference>